<keyword evidence="4" id="KW-0677">Repeat</keyword>
<dbReference type="Gene3D" id="1.20.58.60">
    <property type="match status" value="5"/>
</dbReference>
<dbReference type="GO" id="GO:0005198">
    <property type="term" value="F:structural molecule activity"/>
    <property type="evidence" value="ECO:0007669"/>
    <property type="project" value="TreeGrafter"/>
</dbReference>
<dbReference type="Gene3D" id="3.30.920.20">
    <property type="entry name" value="Gas2-like domain"/>
    <property type="match status" value="1"/>
</dbReference>
<keyword evidence="5" id="KW-0206">Cytoskeleton</keyword>
<dbReference type="PROSITE" id="PS51460">
    <property type="entry name" value="GAR"/>
    <property type="match status" value="1"/>
</dbReference>
<evidence type="ECO:0000256" key="5">
    <source>
        <dbReference type="ARBA" id="ARBA00023212"/>
    </source>
</evidence>
<accession>A0A820LB02</accession>
<organism evidence="9 10">
    <name type="scientific">Rotaria socialis</name>
    <dbReference type="NCBI Taxonomy" id="392032"/>
    <lineage>
        <taxon>Eukaryota</taxon>
        <taxon>Metazoa</taxon>
        <taxon>Spiralia</taxon>
        <taxon>Gnathifera</taxon>
        <taxon>Rotifera</taxon>
        <taxon>Eurotatoria</taxon>
        <taxon>Bdelloidea</taxon>
        <taxon>Philodinida</taxon>
        <taxon>Philodinidae</taxon>
        <taxon>Rotaria</taxon>
    </lineage>
</organism>
<feature type="coiled-coil region" evidence="6">
    <location>
        <begin position="3846"/>
        <end position="3873"/>
    </location>
</feature>
<dbReference type="SMART" id="SM00150">
    <property type="entry name" value="SPEC"/>
    <property type="match status" value="3"/>
</dbReference>
<dbReference type="InterPro" id="IPR001101">
    <property type="entry name" value="Plectin_repeat"/>
</dbReference>
<sequence length="4328" mass="495547">MQRSFSTSSADHQHYRKSSGMASQFVPIQINLNKGKDYSLPDIDLHQMANLQRTSSSSSFASSTSSNSANYRILPVRYSSVDRVVDKPPIITANEHGINVRIHFKYPHRHRRRHHQQQQQQQQQYEQIEESQHTEKHESFHEKRLTKEHEQYGSCPVLNKTGLNSNSLSVNPSRQSNIKYIETRSIIRTCSTDRLDKNTHSSTLVIRHQSLPPVSKKSPPKILLTRIKHIPLETSANFQPITTRDFENDLLSQASRIKDIRNLVRQDYNSSSHHELRSLVNQTSDYAQDLFTASKEYSDKLDMADTALSLVSDLTSHVTELETRLAYHTPLIDDEQYIHRQLDDLGELDGPLESIEKSIKELLIHSKQLGNDRLIRISEQLASRWQQINSEINQRKRSITQCLETGRSFQTLYQQEEHILDTIQQRIQTLEPVPNDPNKLRQLGKTVLDIFNEILSRAQPIEHMNDVAVKFIEETKMHDKSLKRFRVSLRELHPNLDASISIIRRQYPTNLKRATRSILHKVEVFDRRYADLLADMEEYARAFVKNSNATGQTINLPLDSASSIVHLYRSTIACRYNIAPQYLLSSDDDDDEEQIPLSSISTKHNRQSNNYNNNKAGFIDVTRGKTTVDHHSYPAPSSSLDGSVSFETTYLIPSTQNDSTNNKKVRFIIQKQPGTTSTTNSNIVVSSTKLNEMAQRKNLSFVDAVNSKHLDLSTGLFSPLPFVLSSSSFSSSQLLSPDQHRHSHTHFSSSSSPPHTTITTTDNKNLLASSVSTNNHPSPVGTDSCITAINTSKPITLKEAIDTNILDAHSAYIIDTLEQRNYDLREAYSRGLITVNDHHIVDRARNQHLTLADALKMGILKLGDPQSYNIISKTESLIISSVFDHCANTFIDPNTAIRKKILDPYHGLFINNLTQESISIDDAMNKNFIIVEPQTSHSSANQHNDKYVISTSLIRETRSYHLLGVRDYINNKELSVQEAIRLGILDKQNGQYINRKTNEIFSISEAIAQGHIRAQPLPVEGSSLSSTTTTANGQETIGTTNIKRGTVKETKTYTLKSAIHPRTRKEIPIRQAIDEGIIDHAKGFYVNSITGENLPISVAIEKGLIFTELIDQNAKYVKYLIIEQVVDPITNRRLGITEAIQSGLLNSTVTAYHHPVKQRQMSLMEAYEQGFIIGRLSDQKPSSFIGDQRQQTFYLITNVTDIRTERIYNLQEATEQKLFDGRKGVYIHPITGDEINIGDAVKRGFIQVQAVSSQISTANTRSNVSIRIESQTPTVRPPTSHLVQREKDIIEIESVQRVPKHRRHHHTTTEETIEQHTTNVIDKEVYINRGRSSERPKQRYIEEVIIDDDRNKNRKGTVDIKEEKQIIHKEIIIDSDRIKPQPSTHQIIIDETSREHEFHVIHPPRPQPPVPPRPAQHTSTIKKEYIEEIDHRSKPTPRPDDIHDEQQQSWSEEEWEQWHCIMMVNNQPYRVVWVMNTATGDRLPLQNAYQRSLVDTKQRLFFDEKLNRQSYSFEKAVELGYMGIEPDTASLPIRVDGIDYMIHWVLDSSTKRRIFPRQAITKHMLDAKTGRYINPYNNSQVSLHEAIHLKFVGATEYGSVSDSITVTINGQPYVIKWVYDTVHMKKILPRDALRQGILDIQQNEYRKFDTNDVMTIYDAIQASYIRCTDDDSSSDNSVRPPSIISIDEDELTIATKTATYVITSVIHPLTQKEIKVSEAIDLGILDKETGSYRDLVTNAQYELAEAINEGLVYATIVETKEDTEMMTSSVQEIIKKFIVKSVAIDSDSAEKIGGLEAQAVGILNYAQGVYHDRKYGVKIPLDKAIERKLLDVELVSQKKFEEYDLELITDTITEKRITLYKIHGVQNNVLGRMESGAVAVRNQMIDTEAKTFTDFSTGETMTIQEAVNRNLIQAEISEHVERKPLGLSMQNAIRLGFYVAETGTFRDPATEHYMPLMEAIERGHIHVNGVAFADSEQGPITLYDAFSLGLINRRDGGKLNAAKMTLYRARLVEPKLHRMNVEDAIRCGLLNLRTGLYKHPHSGEQLNLKEAIQRGLIDGQSTVIENQSTGRYMTLKEALDGIKIDNEGQVIDSYSNKVITTLDLAYNHRKLFSQFDVNAGEIFLPAQNESIGFEKAVRKNLLDNNRIKLFDPKTSREYSVQDAIERGIIDHESGLVYDPRSRTTYSIREAIRHGIIAVVGAPLVPIKADHETVAAKITSRNRRRHSLAKSSLHFDYNSAPESADEDSQGSGGWRRITAKNRAISPLSADGKRSIRRRTGSSPSRNNTNRFTCRDDDWRTGWKGDDDDDNNDDTYGRGSKGFVSSANYTSSTTSRTQDKTNNVSNQSQGGRTTSNGFQQKQENSSIAPTVNAKESSSSSSPTLPKTDEQNPNELVGHKSELSFYAQPNAQVSHEPSPSPTLTKTDEQNPNELVGHKSEPSFYVQPNAQVSHEPSSSSSSKIESTSDDNGGALEDFSNLSNTKESPLITVLEKKQEEISDNSLKNDDTEQAIENDDNRILVDMHDVANRLSSLHEQLNQYVYLTDNLSELRTNVEQIKKLHGDVDKEKTAIDNIVEHANNVNPELATLSQDLEEKRIEIADINNGLSDIIERFIDQVNQFNTEHDRLNEWIETNNKEIQRPLQLSTITVDNEKFHTILTKAISLQYDLESLQEHLQSIDLTILDFEQATGNTDGGKSANIYKQLEQRFDILSSNYTDFLKRCKQISDQCERYMATYNEVNDLNRQIIESMNEFDQNLTSNQNKQQDDNKLQVLLLNVQQQLDKLGILATHEPVSPSPIMSTSDHIQNQIREHLCTLLDAHTKHYDEAQQGLMHNFEVLEHDNHERQTMKERIDELKHWLLSYTGKAKTSSDLFSKPLSLKRTKLDEQIINFRQFHAQLLARSHSFESDINTKLNIEQLFDENDKKNIELINRSFQLLDEQANHYNERINRLSTRLNEFHLEHVHLIDNYSKRLRLYSEHIEQNDDINFSTLQLLLNNNNESAIDHTLYEQLLKDLIQTDNIEDQDEIHQYEKILNECKKQYEKFENDLKLILGKREKILNEYELKKNSLQDWLLVTERLLKQQPNELTILTCQQLLIEHLNMPIEQMRVLNQQLIEFYSPSNLNHLYEQLKLDKNTEHNSNITEIVQRQTDELIENYLSIKEKIFQHMNLLEKIEQQTNKYQSAKEKAKLAIEKAKELVTLEENTILPLDDQQIEIMLNKYKSIADQFKHMSSTIDEYKTSGLTLINTAQRYIDTEPIQNEVSSIDKSWSEYIEYILDTIDYIQLHQEDLREFHQLSNDLINLLNEKQLQMEALNDNEVKAFHDDLEKYYEQIESINQKGELLLQSSAINLNDDNENRIEHLLETINRNYDSLIVNTKARLQQITNIQQSTPLPTTTTTTTTTTTGEEASTVKKDELISPEMINKVVDELHHHIEETVVDMNELSELLVSSTNDQISAQPIKLSEQLLDNAAVQNELEKRKIALEQLHSNIETLKRMMTTPEDLDSIKILDEKFTELNDHWSIMKQANDIRTENLLLTQACANTFWSEHGEISSFLNNISKQLSQIRPRSTSRDHIEHEREKFNQVIDDFSNNETKFKEILEQHGSILLTLVGNNPEEADEVQHSLNELEQEWNRMETNLSRCQKQLEQAMIESAEFNSKLERVSTWFDDTTIPISVEDNDEFERIRVFKEHLDCKYLDIINLKQDYTDIEQHKQQTDGTAIEDNKNNTKEKEKTNIVELQLDNIDSKWAHLNDKIHEHKTLIYETALRQNRVDDVVADINRSLDNCSSKLSVLINSSSDANLNDIKPIEISIAKLRILLNDIELISYDIEQLKHNSSEDKISVSSINNRWEELLKQATDKYNYLENKLENMKLKQKTIDNIYNELDLIDKQVNDSTINTKFPLLVERLEFIEEEINREFSNDDDNNQQIEELKKRLIDVKQRTIIKGQALIELAHSIELFHSSLQKFTEWLNETERYLNNLKPVQRRFALIQTLLKQIDDHELFQAQLQTYKEHLIDLDKLATHLKFVSPKNDSIYIRNSLIAAQTRWQKVLTRTTERTKELQKAFQETKKTIRPEVTDIDRIKTEVNRQASLCTCSKKYDVQQVAEGRYRFGESQSLRLVRILRSTVMVRVGGGWTALDEFLVRHDPCRAKGRTNYELHPESYALRDGVAQTMTLFKPRLVTVHRPTCLFHQQQLAAAGTLKQSPVTTPNRGTKDKSRRTSSTVSSTPPQQQRNASSIGDLSASGDDLVTSPHVLSDSEAKPSHIPIAVVATTPVTSTLSRTSSRESVLSEHSIASTSSTQQRRPSKLPLPVSRQKKATNGSTSVKNS</sequence>
<evidence type="ECO:0000256" key="1">
    <source>
        <dbReference type="ARBA" id="ARBA00004245"/>
    </source>
</evidence>
<dbReference type="SUPFAM" id="SSF46966">
    <property type="entry name" value="Spectrin repeat"/>
    <property type="match status" value="6"/>
</dbReference>
<dbReference type="SMART" id="SM00243">
    <property type="entry name" value="GAS2"/>
    <property type="match status" value="1"/>
</dbReference>
<feature type="compositionally biased region" description="Low complexity" evidence="7">
    <location>
        <begin position="4220"/>
        <end position="4233"/>
    </location>
</feature>
<evidence type="ECO:0000313" key="9">
    <source>
        <dbReference type="EMBL" id="CAF4356302.1"/>
    </source>
</evidence>
<dbReference type="InterPro" id="IPR036534">
    <property type="entry name" value="GAR_dom_sf"/>
</dbReference>
<evidence type="ECO:0000256" key="4">
    <source>
        <dbReference type="ARBA" id="ARBA00022737"/>
    </source>
</evidence>
<feature type="compositionally biased region" description="Polar residues" evidence="7">
    <location>
        <begin position="4318"/>
        <end position="4328"/>
    </location>
</feature>
<feature type="compositionally biased region" description="Polar residues" evidence="7">
    <location>
        <begin position="2321"/>
        <end position="2373"/>
    </location>
</feature>
<dbReference type="EMBL" id="CAJOBO010001248">
    <property type="protein sequence ID" value="CAF4356302.1"/>
    <property type="molecule type" value="Genomic_DNA"/>
</dbReference>
<feature type="region of interest" description="Disordered" evidence="7">
    <location>
        <begin position="108"/>
        <end position="150"/>
    </location>
</feature>
<dbReference type="InterPro" id="IPR035915">
    <property type="entry name" value="Plakin_repeat_sf"/>
</dbReference>
<evidence type="ECO:0000256" key="6">
    <source>
        <dbReference type="SAM" id="Coils"/>
    </source>
</evidence>
<feature type="coiled-coil region" evidence="6">
    <location>
        <begin position="3468"/>
        <end position="3495"/>
    </location>
</feature>
<dbReference type="GO" id="GO:0045104">
    <property type="term" value="P:intermediate filament cytoskeleton organization"/>
    <property type="evidence" value="ECO:0007669"/>
    <property type="project" value="InterPro"/>
</dbReference>
<dbReference type="PANTHER" id="PTHR23169">
    <property type="entry name" value="ENVOPLAKIN"/>
    <property type="match status" value="1"/>
</dbReference>
<dbReference type="Proteomes" id="UP000663851">
    <property type="component" value="Unassembled WGS sequence"/>
</dbReference>
<comment type="subcellular location">
    <subcellularLocation>
        <location evidence="1">Cytoplasm</location>
        <location evidence="1">Cytoskeleton</location>
    </subcellularLocation>
</comment>
<dbReference type="Gene3D" id="3.90.1290.10">
    <property type="entry name" value="Plakin repeat"/>
    <property type="match status" value="8"/>
</dbReference>
<feature type="coiled-coil region" evidence="6">
    <location>
        <begin position="3025"/>
        <end position="3052"/>
    </location>
</feature>
<feature type="compositionally biased region" description="Polar residues" evidence="7">
    <location>
        <begin position="4200"/>
        <end position="4211"/>
    </location>
</feature>
<protein>
    <recommendedName>
        <fullName evidence="8">GAR domain-containing protein</fullName>
    </recommendedName>
</protein>
<reference evidence="9" key="1">
    <citation type="submission" date="2021-02" db="EMBL/GenBank/DDBJ databases">
        <authorList>
            <person name="Nowell W R."/>
        </authorList>
    </citation>
    <scope>NUCLEOTIDE SEQUENCE</scope>
</reference>
<dbReference type="SMART" id="SM00250">
    <property type="entry name" value="PLEC"/>
    <property type="match status" value="13"/>
</dbReference>
<evidence type="ECO:0000256" key="3">
    <source>
        <dbReference type="ARBA" id="ARBA00022553"/>
    </source>
</evidence>
<dbReference type="GO" id="GO:0005886">
    <property type="term" value="C:plasma membrane"/>
    <property type="evidence" value="ECO:0007669"/>
    <property type="project" value="UniProtKB-SubCell"/>
</dbReference>
<feature type="region of interest" description="Disordered" evidence="7">
    <location>
        <begin position="2237"/>
        <end position="2392"/>
    </location>
</feature>
<dbReference type="InterPro" id="IPR002017">
    <property type="entry name" value="Spectrin_repeat"/>
</dbReference>
<comment type="caution">
    <text evidence="9">The sequence shown here is derived from an EMBL/GenBank/DDBJ whole genome shotgun (WGS) entry which is preliminary data.</text>
</comment>
<feature type="region of interest" description="Disordered" evidence="7">
    <location>
        <begin position="1"/>
        <end position="20"/>
    </location>
</feature>
<dbReference type="InterPro" id="IPR043197">
    <property type="entry name" value="Plakin"/>
</dbReference>
<dbReference type="Pfam" id="PF00435">
    <property type="entry name" value="Spectrin"/>
    <property type="match status" value="1"/>
</dbReference>
<feature type="region of interest" description="Disordered" evidence="7">
    <location>
        <begin position="733"/>
        <end position="761"/>
    </location>
</feature>
<dbReference type="SUPFAM" id="SSF143575">
    <property type="entry name" value="GAS2 domain-like"/>
    <property type="match status" value="1"/>
</dbReference>
<dbReference type="PANTHER" id="PTHR23169:SF23">
    <property type="entry name" value="SHORT STOP, ISOFORM H"/>
    <property type="match status" value="1"/>
</dbReference>
<evidence type="ECO:0000256" key="7">
    <source>
        <dbReference type="SAM" id="MobiDB-lite"/>
    </source>
</evidence>
<feature type="compositionally biased region" description="Polar residues" evidence="7">
    <location>
        <begin position="2279"/>
        <end position="2290"/>
    </location>
</feature>
<feature type="compositionally biased region" description="Basic and acidic residues" evidence="7">
    <location>
        <begin position="130"/>
        <end position="150"/>
    </location>
</feature>
<feature type="coiled-coil region" evidence="6">
    <location>
        <begin position="3295"/>
        <end position="3337"/>
    </location>
</feature>
<dbReference type="GO" id="GO:0005882">
    <property type="term" value="C:intermediate filament"/>
    <property type="evidence" value="ECO:0007669"/>
    <property type="project" value="TreeGrafter"/>
</dbReference>
<gene>
    <name evidence="9" type="ORF">HFQ381_LOCUS17086</name>
</gene>
<evidence type="ECO:0000256" key="2">
    <source>
        <dbReference type="ARBA" id="ARBA00022490"/>
    </source>
</evidence>
<dbReference type="GO" id="GO:0005737">
    <property type="term" value="C:cytoplasm"/>
    <property type="evidence" value="ECO:0007669"/>
    <property type="project" value="TreeGrafter"/>
</dbReference>
<feature type="region of interest" description="Disordered" evidence="7">
    <location>
        <begin position="4275"/>
        <end position="4328"/>
    </location>
</feature>
<feature type="domain" description="GAR" evidence="8">
    <location>
        <begin position="4077"/>
        <end position="4149"/>
    </location>
</feature>
<feature type="coiled-coil region" evidence="6">
    <location>
        <begin position="3617"/>
        <end position="3644"/>
    </location>
</feature>
<evidence type="ECO:0000313" key="10">
    <source>
        <dbReference type="Proteomes" id="UP000663851"/>
    </source>
</evidence>
<dbReference type="SUPFAM" id="SSF75399">
    <property type="entry name" value="Plakin repeat"/>
    <property type="match status" value="6"/>
</dbReference>
<feature type="compositionally biased region" description="Polar residues" evidence="7">
    <location>
        <begin position="4293"/>
        <end position="4303"/>
    </location>
</feature>
<dbReference type="GO" id="GO:0042060">
    <property type="term" value="P:wound healing"/>
    <property type="evidence" value="ECO:0007669"/>
    <property type="project" value="TreeGrafter"/>
</dbReference>
<keyword evidence="6" id="KW-0175">Coiled coil</keyword>
<keyword evidence="3" id="KW-0597">Phosphoprotein</keyword>
<feature type="coiled-coil region" evidence="6">
    <location>
        <begin position="3165"/>
        <end position="3203"/>
    </location>
</feature>
<dbReference type="InterPro" id="IPR018159">
    <property type="entry name" value="Spectrin/alpha-actinin"/>
</dbReference>
<evidence type="ECO:0000259" key="8">
    <source>
        <dbReference type="PROSITE" id="PS51460"/>
    </source>
</evidence>
<name>A0A820LB02_9BILA</name>
<feature type="compositionally biased region" description="Polar residues" evidence="7">
    <location>
        <begin position="1"/>
        <end position="10"/>
    </location>
</feature>
<feature type="compositionally biased region" description="Low complexity" evidence="7">
    <location>
        <begin position="4275"/>
        <end position="4291"/>
    </location>
</feature>
<feature type="region of interest" description="Disordered" evidence="7">
    <location>
        <begin position="2407"/>
        <end position="2478"/>
    </location>
</feature>
<feature type="compositionally biased region" description="Low complexity" evidence="7">
    <location>
        <begin position="746"/>
        <end position="761"/>
    </location>
</feature>
<feature type="compositionally biased region" description="Polar residues" evidence="7">
    <location>
        <begin position="2407"/>
        <end position="2429"/>
    </location>
</feature>
<feature type="compositionally biased region" description="Basic and acidic residues" evidence="7">
    <location>
        <begin position="2291"/>
        <end position="2303"/>
    </location>
</feature>
<feature type="compositionally biased region" description="Low complexity" evidence="7">
    <location>
        <begin position="2449"/>
        <end position="2461"/>
    </location>
</feature>
<dbReference type="InterPro" id="IPR003108">
    <property type="entry name" value="GAR_dom"/>
</dbReference>
<proteinExistence type="predicted"/>
<dbReference type="CDD" id="cd00176">
    <property type="entry name" value="SPEC"/>
    <property type="match status" value="1"/>
</dbReference>
<dbReference type="Pfam" id="PF02187">
    <property type="entry name" value="GAS2"/>
    <property type="match status" value="1"/>
</dbReference>
<feature type="region of interest" description="Disordered" evidence="7">
    <location>
        <begin position="4200"/>
        <end position="4260"/>
    </location>
</feature>
<dbReference type="GO" id="GO:0008017">
    <property type="term" value="F:microtubule binding"/>
    <property type="evidence" value="ECO:0007669"/>
    <property type="project" value="InterPro"/>
</dbReference>
<keyword evidence="2" id="KW-0963">Cytoplasm</keyword>